<accession>A0ABV5J9F8</accession>
<evidence type="ECO:0000256" key="2">
    <source>
        <dbReference type="RuleBase" id="RU003616"/>
    </source>
</evidence>
<dbReference type="PROSITE" id="PS01031">
    <property type="entry name" value="SHSP"/>
    <property type="match status" value="1"/>
</dbReference>
<dbReference type="PANTHER" id="PTHR11527">
    <property type="entry name" value="HEAT-SHOCK PROTEIN 20 FAMILY MEMBER"/>
    <property type="match status" value="1"/>
</dbReference>
<evidence type="ECO:0000256" key="1">
    <source>
        <dbReference type="PROSITE-ProRule" id="PRU00285"/>
    </source>
</evidence>
<evidence type="ECO:0000259" key="3">
    <source>
        <dbReference type="PROSITE" id="PS01031"/>
    </source>
</evidence>
<evidence type="ECO:0000313" key="4">
    <source>
        <dbReference type="EMBL" id="MFB9213454.1"/>
    </source>
</evidence>
<dbReference type="InterPro" id="IPR008978">
    <property type="entry name" value="HSP20-like_chaperone"/>
</dbReference>
<dbReference type="InterPro" id="IPR031107">
    <property type="entry name" value="Small_HSP"/>
</dbReference>
<comment type="similarity">
    <text evidence="1 2">Belongs to the small heat shock protein (HSP20) family.</text>
</comment>
<dbReference type="Pfam" id="PF00011">
    <property type="entry name" value="HSP20"/>
    <property type="match status" value="1"/>
</dbReference>
<evidence type="ECO:0000313" key="5">
    <source>
        <dbReference type="Proteomes" id="UP001589654"/>
    </source>
</evidence>
<gene>
    <name evidence="4" type="ORF">ACFFUR_16680</name>
</gene>
<dbReference type="InterPro" id="IPR002068">
    <property type="entry name" value="A-crystallin/Hsp20_dom"/>
</dbReference>
<dbReference type="EMBL" id="JBHMEW010000068">
    <property type="protein sequence ID" value="MFB9213454.1"/>
    <property type="molecule type" value="Genomic_DNA"/>
</dbReference>
<protein>
    <submittedName>
        <fullName evidence="4">Hsp20/alpha crystallin family protein</fullName>
    </submittedName>
</protein>
<feature type="domain" description="SHSP" evidence="3">
    <location>
        <begin position="30"/>
        <end position="144"/>
    </location>
</feature>
<reference evidence="4 5" key="1">
    <citation type="submission" date="2024-09" db="EMBL/GenBank/DDBJ databases">
        <authorList>
            <person name="Sun Q."/>
            <person name="Mori K."/>
        </authorList>
    </citation>
    <scope>NUCLEOTIDE SEQUENCE [LARGE SCALE GENOMIC DNA]</scope>
    <source>
        <strain evidence="4 5">CECT 7682</strain>
    </source>
</reference>
<dbReference type="Proteomes" id="UP001589654">
    <property type="component" value="Unassembled WGS sequence"/>
</dbReference>
<dbReference type="CDD" id="cd06464">
    <property type="entry name" value="ACD_sHsps-like"/>
    <property type="match status" value="1"/>
</dbReference>
<sequence>MNTLMKRNGLIPSNFLEDFTRDLFDWSSLSNQGGTVPSVNIVETGDDFKVVMAAPGMKKDDFHVELDNDTLTIHSEVYNEGEDKDDERYLRKEFSYQAFQRSFYLPNTVEADKIKAHYKDGLLSLVIPKKAEAKKKPVKTISIS</sequence>
<keyword evidence="5" id="KW-1185">Reference proteome</keyword>
<proteinExistence type="inferred from homology"/>
<dbReference type="SUPFAM" id="SSF49764">
    <property type="entry name" value="HSP20-like chaperones"/>
    <property type="match status" value="1"/>
</dbReference>
<organism evidence="4 5">
    <name type="scientific">Echinicola jeungdonensis</name>
    <dbReference type="NCBI Taxonomy" id="709343"/>
    <lineage>
        <taxon>Bacteria</taxon>
        <taxon>Pseudomonadati</taxon>
        <taxon>Bacteroidota</taxon>
        <taxon>Cytophagia</taxon>
        <taxon>Cytophagales</taxon>
        <taxon>Cyclobacteriaceae</taxon>
        <taxon>Echinicola</taxon>
    </lineage>
</organism>
<dbReference type="RefSeq" id="WP_290249014.1">
    <property type="nucleotide sequence ID" value="NZ_JAUFQT010000002.1"/>
</dbReference>
<name>A0ABV5J9F8_9BACT</name>
<comment type="caution">
    <text evidence="4">The sequence shown here is derived from an EMBL/GenBank/DDBJ whole genome shotgun (WGS) entry which is preliminary data.</text>
</comment>
<dbReference type="Gene3D" id="2.60.40.790">
    <property type="match status" value="1"/>
</dbReference>